<organism evidence="2 3">
    <name type="scientific">Reyranella aquatilis</name>
    <dbReference type="NCBI Taxonomy" id="2035356"/>
    <lineage>
        <taxon>Bacteria</taxon>
        <taxon>Pseudomonadati</taxon>
        <taxon>Pseudomonadota</taxon>
        <taxon>Alphaproteobacteria</taxon>
        <taxon>Hyphomicrobiales</taxon>
        <taxon>Reyranellaceae</taxon>
        <taxon>Reyranella</taxon>
    </lineage>
</organism>
<keyword evidence="3" id="KW-1185">Reference proteome</keyword>
<dbReference type="PANTHER" id="PTHR37477:SF1">
    <property type="entry name" value="COBALT-PRECORRIN-5A HYDROLASE"/>
    <property type="match status" value="1"/>
</dbReference>
<reference evidence="2 3" key="1">
    <citation type="submission" date="2021-11" db="EMBL/GenBank/DDBJ databases">
        <authorList>
            <person name="Lee D.-H."/>
            <person name="Kim S.-B."/>
        </authorList>
    </citation>
    <scope>NUCLEOTIDE SEQUENCE [LARGE SCALE GENOMIC DNA]</scope>
    <source>
        <strain evidence="2 3">KCTC 52223</strain>
    </source>
</reference>
<proteinExistence type="predicted"/>
<dbReference type="InterPro" id="IPR002750">
    <property type="entry name" value="CobE/GbiG_C"/>
</dbReference>
<evidence type="ECO:0000313" key="3">
    <source>
        <dbReference type="Proteomes" id="UP001198862"/>
    </source>
</evidence>
<feature type="domain" description="CobE/GbiG C-terminal" evidence="1">
    <location>
        <begin position="8"/>
        <end position="128"/>
    </location>
</feature>
<comment type="caution">
    <text evidence="2">The sequence shown here is derived from an EMBL/GenBank/DDBJ whole genome shotgun (WGS) entry which is preliminary data.</text>
</comment>
<gene>
    <name evidence="2" type="ORF">LJ725_17130</name>
</gene>
<dbReference type="EMBL" id="JAJISD010000007">
    <property type="protein sequence ID" value="MCC8430696.1"/>
    <property type="molecule type" value="Genomic_DNA"/>
</dbReference>
<accession>A0ABS8KYT4</accession>
<evidence type="ECO:0000313" key="2">
    <source>
        <dbReference type="EMBL" id="MCC8430696.1"/>
    </source>
</evidence>
<sequence>MAREEAMIVAGVGCRRETSADEIERVVRMALGMFDLPVERLDSVATESEKATDPVFAEVARRLSVKLVGCTVDDLDRVAGRVLTPSKLVLKAKGLPSIAEASALVVAGRDGRLLGTRVATGRATCAIAIGEGR</sequence>
<dbReference type="Proteomes" id="UP001198862">
    <property type="component" value="Unassembled WGS sequence"/>
</dbReference>
<dbReference type="Gene3D" id="3.30.420.180">
    <property type="entry name" value="CobE/GbiG C-terminal domain"/>
    <property type="match status" value="1"/>
</dbReference>
<dbReference type="InterPro" id="IPR036518">
    <property type="entry name" value="CobE/GbiG_C_sf"/>
</dbReference>
<evidence type="ECO:0000259" key="1">
    <source>
        <dbReference type="Pfam" id="PF01890"/>
    </source>
</evidence>
<dbReference type="SUPFAM" id="SSF159664">
    <property type="entry name" value="CobE/GbiG C-terminal domain-like"/>
    <property type="match status" value="1"/>
</dbReference>
<name>A0ABS8KYT4_9HYPH</name>
<protein>
    <submittedName>
        <fullName evidence="2">Cobalamin biosynthesis protein</fullName>
    </submittedName>
</protein>
<dbReference type="Pfam" id="PF01890">
    <property type="entry name" value="CbiG_C"/>
    <property type="match status" value="1"/>
</dbReference>
<dbReference type="PANTHER" id="PTHR37477">
    <property type="entry name" value="COBALT-PRECORRIN-5A HYDROLASE"/>
    <property type="match status" value="1"/>
</dbReference>
<dbReference type="InterPro" id="IPR052553">
    <property type="entry name" value="CbiG_hydrolase"/>
</dbReference>